<dbReference type="Pfam" id="PF13369">
    <property type="entry name" value="Transglut_core2"/>
    <property type="match status" value="1"/>
</dbReference>
<dbReference type="AlphaFoldDB" id="A0A9W8TLV0"/>
<accession>A0A9W8TLV0</accession>
<dbReference type="PANTHER" id="PTHR31350:SF27">
    <property type="entry name" value="HEMIMETHYLATED DNA-BINDING DOMAIN-CONTAINING PROTEIN"/>
    <property type="match status" value="1"/>
</dbReference>
<dbReference type="Proteomes" id="UP001148614">
    <property type="component" value="Unassembled WGS sequence"/>
</dbReference>
<evidence type="ECO:0000259" key="1">
    <source>
        <dbReference type="PROSITE" id="PS50181"/>
    </source>
</evidence>
<dbReference type="InterPro" id="IPR036623">
    <property type="entry name" value="Hemimethylated_DNA-bd_sf"/>
</dbReference>
<protein>
    <recommendedName>
        <fullName evidence="1">F-box domain-containing protein</fullName>
    </recommendedName>
</protein>
<dbReference type="InterPro" id="IPR032698">
    <property type="entry name" value="SirB1_N"/>
</dbReference>
<evidence type="ECO:0000313" key="2">
    <source>
        <dbReference type="EMBL" id="KAJ3567486.1"/>
    </source>
</evidence>
<reference evidence="2" key="1">
    <citation type="submission" date="2022-07" db="EMBL/GenBank/DDBJ databases">
        <title>Genome Sequence of Xylaria arbuscula.</title>
        <authorList>
            <person name="Buettner E."/>
        </authorList>
    </citation>
    <scope>NUCLEOTIDE SEQUENCE</scope>
    <source>
        <strain evidence="2">VT107</strain>
    </source>
</reference>
<proteinExistence type="predicted"/>
<dbReference type="SMART" id="SM00256">
    <property type="entry name" value="FBOX"/>
    <property type="match status" value="1"/>
</dbReference>
<dbReference type="VEuPathDB" id="FungiDB:F4678DRAFT_474166"/>
<keyword evidence="3" id="KW-1185">Reference proteome</keyword>
<dbReference type="Pfam" id="PF08755">
    <property type="entry name" value="YccV-like"/>
    <property type="match status" value="1"/>
</dbReference>
<dbReference type="GO" id="GO:0003677">
    <property type="term" value="F:DNA binding"/>
    <property type="evidence" value="ECO:0007669"/>
    <property type="project" value="InterPro"/>
</dbReference>
<dbReference type="InterPro" id="IPR001810">
    <property type="entry name" value="F-box_dom"/>
</dbReference>
<dbReference type="Gene3D" id="1.20.1280.50">
    <property type="match status" value="1"/>
</dbReference>
<feature type="domain" description="F-box" evidence="1">
    <location>
        <begin position="46"/>
        <end position="93"/>
    </location>
</feature>
<dbReference type="SUPFAM" id="SSF81383">
    <property type="entry name" value="F-box domain"/>
    <property type="match status" value="1"/>
</dbReference>
<evidence type="ECO:0000313" key="3">
    <source>
        <dbReference type="Proteomes" id="UP001148614"/>
    </source>
</evidence>
<dbReference type="SMART" id="SM00992">
    <property type="entry name" value="YccV-like"/>
    <property type="match status" value="1"/>
</dbReference>
<dbReference type="PROSITE" id="PS50181">
    <property type="entry name" value="FBOX"/>
    <property type="match status" value="1"/>
</dbReference>
<dbReference type="InterPro" id="IPR036047">
    <property type="entry name" value="F-box-like_dom_sf"/>
</dbReference>
<organism evidence="2 3">
    <name type="scientific">Xylaria arbuscula</name>
    <dbReference type="NCBI Taxonomy" id="114810"/>
    <lineage>
        <taxon>Eukaryota</taxon>
        <taxon>Fungi</taxon>
        <taxon>Dikarya</taxon>
        <taxon>Ascomycota</taxon>
        <taxon>Pezizomycotina</taxon>
        <taxon>Sordariomycetes</taxon>
        <taxon>Xylariomycetidae</taxon>
        <taxon>Xylariales</taxon>
        <taxon>Xylariaceae</taxon>
        <taxon>Xylaria</taxon>
    </lineage>
</organism>
<dbReference type="InterPro" id="IPR011722">
    <property type="entry name" value="Hemimethylated_DNA-bd_dom"/>
</dbReference>
<comment type="caution">
    <text evidence="2">The sequence shown here is derived from an EMBL/GenBank/DDBJ whole genome shotgun (WGS) entry which is preliminary data.</text>
</comment>
<dbReference type="Gene3D" id="2.30.30.390">
    <property type="entry name" value="Hemimethylated DNA-binding domain"/>
    <property type="match status" value="1"/>
</dbReference>
<sequence length="683" mass="78348">MTKLFIPISTYAENSSAAGDHSPRPAPDDTELRSPHLSIVASPVVMASFNSLPDELIHHILHYLAPEQTLTAVALVSRRFSNLAHEPLLWKYYCHTGFRYWQTEHRFHDKLHGSLHDVDWKDLYLLRLKRNSRIANLIDGIVASRVSRLEKTEQICQYGYDAKDYLLTQCRIDESAEDVLARRYYSCTVLDSIHRGLAIEEWAKYQKYTGRRFDQNPSNVERLNGGMRLERALGAFDMFMLHDNEGDLDEICELLDNISSRFRAANPDLDQATTRAKAIALARWLHANNMTGLNDPTEETYRYLRNCLIGRALRDDQHPSLPIISAAIYSALASRSGFEAYPCALPNQVHAIVLSPPGISLDGAPLQHEQAEQQQSMFLDPYGSDEEVPIDHIQNLLYRLGIYTGHDDMLTPTSTDLIVMRTAQNIRASFTSFRTIDRPLSQLMPMIELNRGDWARNLQPALYSMIWASIMMVPILPDNDEVRWDWQQDVRDLLTYFYEYFPEDSWLIEKYVCPMYDTFAAPSRRQSTWELPSKRVRDQIKDIRRVDASARAPRRRSDLTAGSHVKFRVGQVFKHKRYDYHGIILGWTTEGAGGIANWDQNSSLRESWHGYSEPYYRCMVGTDGSDHHIIAEGSIEAVELRGGIEVLPPEIKDLVPMAGKFFKRWDAENGVFASNLKELFPED</sequence>
<dbReference type="SUPFAM" id="SSF141255">
    <property type="entry name" value="YccV-like"/>
    <property type="match status" value="1"/>
</dbReference>
<dbReference type="Pfam" id="PF12937">
    <property type="entry name" value="F-box-like"/>
    <property type="match status" value="1"/>
</dbReference>
<dbReference type="PANTHER" id="PTHR31350">
    <property type="entry name" value="SI:DKEY-261L7.2"/>
    <property type="match status" value="1"/>
</dbReference>
<name>A0A9W8TLV0_9PEZI</name>
<dbReference type="EMBL" id="JANPWZ010001234">
    <property type="protein sequence ID" value="KAJ3567486.1"/>
    <property type="molecule type" value="Genomic_DNA"/>
</dbReference>
<gene>
    <name evidence="2" type="ORF">NPX13_g6751</name>
</gene>